<dbReference type="CDD" id="cd09272">
    <property type="entry name" value="RNase_HI_RT_Ty1"/>
    <property type="match status" value="1"/>
</dbReference>
<dbReference type="Pfam" id="PF25597">
    <property type="entry name" value="SH3_retrovirus"/>
    <property type="match status" value="1"/>
</dbReference>
<evidence type="ECO:0000259" key="2">
    <source>
        <dbReference type="Pfam" id="PF07727"/>
    </source>
</evidence>
<organism evidence="4">
    <name type="scientific">Tanacetum cinerariifolium</name>
    <name type="common">Dalmatian daisy</name>
    <name type="synonym">Chrysanthemum cinerariifolium</name>
    <dbReference type="NCBI Taxonomy" id="118510"/>
    <lineage>
        <taxon>Eukaryota</taxon>
        <taxon>Viridiplantae</taxon>
        <taxon>Streptophyta</taxon>
        <taxon>Embryophyta</taxon>
        <taxon>Tracheophyta</taxon>
        <taxon>Spermatophyta</taxon>
        <taxon>Magnoliopsida</taxon>
        <taxon>eudicotyledons</taxon>
        <taxon>Gunneridae</taxon>
        <taxon>Pentapetalae</taxon>
        <taxon>asterids</taxon>
        <taxon>campanulids</taxon>
        <taxon>Asterales</taxon>
        <taxon>Asteraceae</taxon>
        <taxon>Asteroideae</taxon>
        <taxon>Anthemideae</taxon>
        <taxon>Anthemidinae</taxon>
        <taxon>Tanacetum</taxon>
    </lineage>
</organism>
<reference evidence="4" key="1">
    <citation type="journal article" date="2019" name="Sci. Rep.">
        <title>Draft genome of Tanacetum cinerariifolium, the natural source of mosquito coil.</title>
        <authorList>
            <person name="Yamashiro T."/>
            <person name="Shiraishi A."/>
            <person name="Satake H."/>
            <person name="Nakayama K."/>
        </authorList>
    </citation>
    <scope>NUCLEOTIDE SEQUENCE</scope>
</reference>
<feature type="compositionally biased region" description="Basic and acidic residues" evidence="1">
    <location>
        <begin position="1127"/>
        <end position="1141"/>
    </location>
</feature>
<sequence>MKPFGCLVTILNTLDPIDKFDRKADEGFFVGYSMNRKAFRVFNSRNRIVEETLHIIVLENKPNVAGSGPTWLFDINTLTKSMNYKPVVAENQSNGSAGEEEKKDVEDPGNEDNEVLRTEEPRVNQEKDLNVNSTNNINTVSPTANTAGIKDNAVDANIVYGCANDLNMLNLEEIDYSDKDEDVGAEADMTNLDTNIPVRPILTTRIHKDRPVEQIIGDIHSAPQTRRMTKNVTDHVARIEAIRLFLAYASLKDFVLYHMDVNSAFLYGKIEKEVYVCQPSGFEYPEFIDRLYKEMCIEFEKMMHKKFQMSFMRELTFLLGHFSTMKTACTPIYTSKPLMKDENAKDVDIHLYRTMIGSLMYLTSLRPDIMFVVYACARFQVTPKVSHLYVVTRIFRYLKCQPKLGLWYPKDSPFDLEAYTDSDYAGASLDRRSTTGGCQFLERRLISWKCKKQIVVANSTTKAEYVATSNCCGQEMRIRSPDRLLGFPSGFSLGMVPPNNLDERNSLFPHDSVLAVQNSLRPSDTTMCYLCTCEQYGNILSYGTCLNCNSRTGNSFTYDPILESFDQVQVIPNPPPQCHFNIYLCQICESNSHYGYECLQRVSRVYEPEPCYIQNFSDNDYSHDLPGVNPLINHHYCYKYGNSLNDFFCYECTCEFCGNGANVGYNFPAQVPSFQTLPSFPQQYPCCEDCEKQEEKKIKEEQAAKAQNSKIPAFCDDDDDYNFAITPNEPVDSLIMRDEHLNTIPAMESDKFIKSCVENLVPNPSESEGENGCDMPACFTTFSNILFDAEYEFNSSDDQSLSDEDFPEEIISTKIDPHHFDAESDLIASMLNHDSLIISSSSKIDSLLDEFAGELTLLKSIPPGIDKTDCHPENEIRLTKRLLYDNLSPRPPEEFFSENSNADIESFSPYPIPVEDSDSFMEEIDLPFTPDDPMPPGIEDDDDDSGRLDVNLLREALEITLVDQAHQFVSPPSGDAIMDFVNRLGYRGEIHFVLRMAVNNLYQPWRAILSMINQCLTGKTSGFDRPRYPALQMLPTKKGKKTKPNVIPYSRFTKLIIYYLGRHHNIHQWSGSPLNLAKDDLSLGNLKIDAAKEGGKKKTTPKANKPVKPAQAKQAKPAIAKQPKPKPVKEKTTKPDQHVPEPRPQGASEEYDLERAIQMSLESFQVQGQAHVGCVTIREPVVEAAHPLPVVEGNGKAIATEEQAAQSLLALHMPKRRNPETGAYTDKVTSEGDTKILNIGEEQGEDAEYQGYLEEQTAAGSDPEESHVVLDGPNPKPMHNDFVTTVYLKVHESLKFPAEEHVILEDQPSSSGTLSSMKNLNDTYTFGDQFFNDKSIEYEPKKQNVNAEVVSMVTILIHQASTSVPPLSTPIIDLSPPKPAASPLLTPFTAATTTLDNTTQNLGSRVFTLELRDLPHKINQTINAVVKEAVHIAFQAPLKDRFRELPEADMKEILYQRMFESGSYKTLSEHVALYEALEAYMDRANRDEFLAEKDKSKQPPGPQSSAWKASDTRDAHFSSSKQQSAPHLDQPVKDVPMSGDVNISYSEDTDTAHLSKIKTKPDWLKPLPEEDRPKTPEPDWIIPLTNLPEAENNWADALAKSYKDPKENKLLIQTKDIGSFIKWFCKRIGKKKLSKSNLEGSAFKVVKAFHENSISLQFQMEECHRLLTNQVDLVNLEGHRLVPDVSKPLPLGGPPGQTKLNLTEPRWDASDFLFKEDYTIISKSRVMIYRDRNDQKKMMRENEVHKFSDGTLIRVLHKLDHMVKDFMLYQYNPGIEYKICSEDDKTRSEEFMEVIERRLKIQRIF</sequence>
<name>A0A6L2JW82_TANCI</name>
<gene>
    <name evidence="4" type="ORF">Tci_012810</name>
</gene>
<evidence type="ECO:0000259" key="3">
    <source>
        <dbReference type="Pfam" id="PF25597"/>
    </source>
</evidence>
<dbReference type="InterPro" id="IPR057670">
    <property type="entry name" value="SH3_retrovirus"/>
</dbReference>
<feature type="region of interest" description="Disordered" evidence="1">
    <location>
        <begin position="89"/>
        <end position="126"/>
    </location>
</feature>
<feature type="compositionally biased region" description="Low complexity" evidence="1">
    <location>
        <begin position="1101"/>
        <end position="1122"/>
    </location>
</feature>
<feature type="compositionally biased region" description="Basic and acidic residues" evidence="1">
    <location>
        <begin position="114"/>
        <end position="126"/>
    </location>
</feature>
<dbReference type="InterPro" id="IPR013103">
    <property type="entry name" value="RVT_2"/>
</dbReference>
<feature type="region of interest" description="Disordered" evidence="1">
    <location>
        <begin position="1092"/>
        <end position="1148"/>
    </location>
</feature>
<dbReference type="EMBL" id="BKCJ010001357">
    <property type="protein sequence ID" value="GEU40832.1"/>
    <property type="molecule type" value="Genomic_DNA"/>
</dbReference>
<comment type="caution">
    <text evidence="4">The sequence shown here is derived from an EMBL/GenBank/DDBJ whole genome shotgun (WGS) entry which is preliminary data.</text>
</comment>
<evidence type="ECO:0000256" key="1">
    <source>
        <dbReference type="SAM" id="MobiDB-lite"/>
    </source>
</evidence>
<dbReference type="PANTHER" id="PTHR11439:SF495">
    <property type="entry name" value="REVERSE TRANSCRIPTASE, RNA-DEPENDENT DNA POLYMERASE-RELATED"/>
    <property type="match status" value="1"/>
</dbReference>
<accession>A0A6L2JW82</accession>
<dbReference type="Pfam" id="PF07727">
    <property type="entry name" value="RVT_2"/>
    <property type="match status" value="1"/>
</dbReference>
<feature type="domain" description="Retroviral polymerase SH3-like" evidence="3">
    <location>
        <begin position="8"/>
        <end position="61"/>
    </location>
</feature>
<proteinExistence type="predicted"/>
<feature type="domain" description="Reverse transcriptase Ty1/copia-type" evidence="2">
    <location>
        <begin position="231"/>
        <end position="286"/>
    </location>
</feature>
<dbReference type="PANTHER" id="PTHR11439">
    <property type="entry name" value="GAG-POL-RELATED RETROTRANSPOSON"/>
    <property type="match status" value="1"/>
</dbReference>
<protein>
    <submittedName>
        <fullName evidence="4">Uncharacterized mitochondrial protein AtMg00810-like</fullName>
    </submittedName>
</protein>
<evidence type="ECO:0000313" key="4">
    <source>
        <dbReference type="EMBL" id="GEU40832.1"/>
    </source>
</evidence>
<feature type="region of interest" description="Disordered" evidence="1">
    <location>
        <begin position="1491"/>
        <end position="1545"/>
    </location>
</feature>